<name>A0ABD2JAR5_HETSC</name>
<proteinExistence type="predicted"/>
<dbReference type="AlphaFoldDB" id="A0ABD2JAR5"/>
<evidence type="ECO:0000313" key="2">
    <source>
        <dbReference type="Proteomes" id="UP001620645"/>
    </source>
</evidence>
<comment type="caution">
    <text evidence="1">The sequence shown here is derived from an EMBL/GenBank/DDBJ whole genome shotgun (WGS) entry which is preliminary data.</text>
</comment>
<organism evidence="1 2">
    <name type="scientific">Heterodera schachtii</name>
    <name type="common">Sugarbeet cyst nematode worm</name>
    <name type="synonym">Tylenchus schachtii</name>
    <dbReference type="NCBI Taxonomy" id="97005"/>
    <lineage>
        <taxon>Eukaryota</taxon>
        <taxon>Metazoa</taxon>
        <taxon>Ecdysozoa</taxon>
        <taxon>Nematoda</taxon>
        <taxon>Chromadorea</taxon>
        <taxon>Rhabditida</taxon>
        <taxon>Tylenchina</taxon>
        <taxon>Tylenchomorpha</taxon>
        <taxon>Tylenchoidea</taxon>
        <taxon>Heteroderidae</taxon>
        <taxon>Heteroderinae</taxon>
        <taxon>Heterodera</taxon>
    </lineage>
</organism>
<protein>
    <submittedName>
        <fullName evidence="1">Uncharacterized protein</fullName>
    </submittedName>
</protein>
<reference evidence="1 2" key="1">
    <citation type="submission" date="2024-10" db="EMBL/GenBank/DDBJ databases">
        <authorList>
            <person name="Kim D."/>
        </authorList>
    </citation>
    <scope>NUCLEOTIDE SEQUENCE [LARGE SCALE GENOMIC DNA]</scope>
    <source>
        <strain evidence="1">Taebaek</strain>
    </source>
</reference>
<gene>
    <name evidence="1" type="ORF">niasHS_009858</name>
</gene>
<keyword evidence="2" id="KW-1185">Reference proteome</keyword>
<dbReference type="EMBL" id="JBICCN010000176">
    <property type="protein sequence ID" value="KAL3087650.1"/>
    <property type="molecule type" value="Genomic_DNA"/>
</dbReference>
<accession>A0ABD2JAR5</accession>
<sequence length="183" mass="20896">MDFPGVPCLNDFQIANIVRKNVHTFACSVANFAPTSFSVDFEMAISNAVTTIFPGCQIRNAVTALDTEFGNLAAFRPLIDWLLDNYVGRPRPNGTWSQPLFRPDQWNVYQRTLDGDARTNNNAEAEHHRLQGAFNCRHPSLWHFIDVLRREQKIADNKYNSAIAGDCHLRKSEANIWQQIDEF</sequence>
<dbReference type="Proteomes" id="UP001620645">
    <property type="component" value="Unassembled WGS sequence"/>
</dbReference>
<evidence type="ECO:0000313" key="1">
    <source>
        <dbReference type="EMBL" id="KAL3087650.1"/>
    </source>
</evidence>